<dbReference type="Proteomes" id="UP001154282">
    <property type="component" value="Unassembled WGS sequence"/>
</dbReference>
<reference evidence="3" key="1">
    <citation type="submission" date="2022-08" db="EMBL/GenBank/DDBJ databases">
        <authorList>
            <person name="Gutierrez-Valencia J."/>
        </authorList>
    </citation>
    <scope>NUCLEOTIDE SEQUENCE</scope>
</reference>
<dbReference type="Pfam" id="PF01190">
    <property type="entry name" value="Pollen_Ole_e_1"/>
    <property type="match status" value="1"/>
</dbReference>
<dbReference type="PANTHER" id="PTHR33210">
    <property type="entry name" value="PROTODERMAL FACTOR 1"/>
    <property type="match status" value="1"/>
</dbReference>
<comment type="caution">
    <text evidence="3">The sequence shown here is derived from an EMBL/GenBank/DDBJ whole genome shotgun (WGS) entry which is preliminary data.</text>
</comment>
<feature type="region of interest" description="Disordered" evidence="1">
    <location>
        <begin position="146"/>
        <end position="188"/>
    </location>
</feature>
<name>A0AAV0GV70_9ROSI</name>
<gene>
    <name evidence="3" type="ORF">LITE_LOCUS1216</name>
</gene>
<dbReference type="EMBL" id="CAMGYJ010000002">
    <property type="protein sequence ID" value="CAI0376891.1"/>
    <property type="molecule type" value="Genomic_DNA"/>
</dbReference>
<keyword evidence="4" id="KW-1185">Reference proteome</keyword>
<evidence type="ECO:0000256" key="1">
    <source>
        <dbReference type="SAM" id="MobiDB-lite"/>
    </source>
</evidence>
<dbReference type="PANTHER" id="PTHR33210:SF24">
    <property type="entry name" value="POLLEN OLE E 1 ALLERGEN AND EXTENSIN FAMILY PROTEIN"/>
    <property type="match status" value="1"/>
</dbReference>
<keyword evidence="2" id="KW-0732">Signal</keyword>
<organism evidence="3 4">
    <name type="scientific">Linum tenue</name>
    <dbReference type="NCBI Taxonomy" id="586396"/>
    <lineage>
        <taxon>Eukaryota</taxon>
        <taxon>Viridiplantae</taxon>
        <taxon>Streptophyta</taxon>
        <taxon>Embryophyta</taxon>
        <taxon>Tracheophyta</taxon>
        <taxon>Spermatophyta</taxon>
        <taxon>Magnoliopsida</taxon>
        <taxon>eudicotyledons</taxon>
        <taxon>Gunneridae</taxon>
        <taxon>Pentapetalae</taxon>
        <taxon>rosids</taxon>
        <taxon>fabids</taxon>
        <taxon>Malpighiales</taxon>
        <taxon>Linaceae</taxon>
        <taxon>Linum</taxon>
    </lineage>
</organism>
<evidence type="ECO:0000313" key="3">
    <source>
        <dbReference type="EMBL" id="CAI0376891.1"/>
    </source>
</evidence>
<evidence type="ECO:0000313" key="4">
    <source>
        <dbReference type="Proteomes" id="UP001154282"/>
    </source>
</evidence>
<feature type="compositionally biased region" description="Pro residues" evidence="1">
    <location>
        <begin position="153"/>
        <end position="188"/>
    </location>
</feature>
<proteinExistence type="predicted"/>
<protein>
    <submittedName>
        <fullName evidence="3">Uncharacterized protein</fullName>
    </submittedName>
</protein>
<feature type="signal peptide" evidence="2">
    <location>
        <begin position="1"/>
        <end position="29"/>
    </location>
</feature>
<sequence>MDWPHKKQLGFSVVLLLFLISAAIDGAGADATVMGTVFCDQCKDGQISLFDYPMSGVKVRMACGDGNGETATSREETTNYFGGYTMRFDGTPDFSNCYAQLLEGGGGGTNSTCVAAAGPPKKLRLMFSMFGMEMYNVDSLLSQPAQPMSFCPNSPPSANPAQPARPPPSSPSPSPPVPSSPPPALRLPPVPPLPPMPFVEASACSHQTWMAPEYKCYWRIVSPDTKVAVAFGLLAAQKYGNDLTLGQALLGRGDPYRTLLREATTSLLNSYNSLQFRYDAVNVVTRTNFALMGSERAVLLTALRFIRANSGAGGAACRMSPCK</sequence>
<evidence type="ECO:0000256" key="2">
    <source>
        <dbReference type="SAM" id="SignalP"/>
    </source>
</evidence>
<accession>A0AAV0GV70</accession>
<dbReference type="InterPro" id="IPR039923">
    <property type="entry name" value="Protodermal_1"/>
</dbReference>
<feature type="chain" id="PRO_5043415291" evidence="2">
    <location>
        <begin position="30"/>
        <end position="323"/>
    </location>
</feature>
<dbReference type="AlphaFoldDB" id="A0AAV0GV70"/>